<evidence type="ECO:0000313" key="2">
    <source>
        <dbReference type="Proteomes" id="UP000829398"/>
    </source>
</evidence>
<sequence>MHQAIEAAKNAEATIIFGGLDLTIEAESLDRENPTLPGDQTQLINQVADAAKGPVTLVIMSAGGVDISFAKRGRLPVTWYNADYVNKLPMSSMLLRHVDSKGYPGQTYKFFDGLNFDIKLDKRQHCRDIKYTIGASSSKCPAVLTDDLKCNDAFEFKMGVQNVGKGDGSEAVIVYSKPPERIATTHINQVIGFQRLFVAAGEYEKIKFTYNFCKSLIIVD</sequence>
<comment type="caution">
    <text evidence="1">The sequence shown here is derived from an EMBL/GenBank/DDBJ whole genome shotgun (WGS) entry which is preliminary data.</text>
</comment>
<accession>A0ACB8NJE7</accession>
<reference evidence="2" key="1">
    <citation type="journal article" date="2023" name="Hortic. Res.">
        <title>A chromosome-level phased genome enabling allele-level studies in sweet orange: a case study on citrus Huanglongbing tolerance.</title>
        <authorList>
            <person name="Wu B."/>
            <person name="Yu Q."/>
            <person name="Deng Z."/>
            <person name="Duan Y."/>
            <person name="Luo F."/>
            <person name="Gmitter F. Jr."/>
        </authorList>
    </citation>
    <scope>NUCLEOTIDE SEQUENCE [LARGE SCALE GENOMIC DNA]</scope>
    <source>
        <strain evidence="2">cv. Valencia</strain>
    </source>
</reference>
<keyword evidence="2" id="KW-1185">Reference proteome</keyword>
<organism evidence="1 2">
    <name type="scientific">Citrus sinensis</name>
    <name type="common">Sweet orange</name>
    <name type="synonym">Citrus aurantium var. sinensis</name>
    <dbReference type="NCBI Taxonomy" id="2711"/>
    <lineage>
        <taxon>Eukaryota</taxon>
        <taxon>Viridiplantae</taxon>
        <taxon>Streptophyta</taxon>
        <taxon>Embryophyta</taxon>
        <taxon>Tracheophyta</taxon>
        <taxon>Spermatophyta</taxon>
        <taxon>Magnoliopsida</taxon>
        <taxon>eudicotyledons</taxon>
        <taxon>Gunneridae</taxon>
        <taxon>Pentapetalae</taxon>
        <taxon>rosids</taxon>
        <taxon>malvids</taxon>
        <taxon>Sapindales</taxon>
        <taxon>Rutaceae</taxon>
        <taxon>Aurantioideae</taxon>
        <taxon>Citrus</taxon>
    </lineage>
</organism>
<dbReference type="EMBL" id="CM039171">
    <property type="protein sequence ID" value="KAH9797690.1"/>
    <property type="molecule type" value="Genomic_DNA"/>
</dbReference>
<proteinExistence type="predicted"/>
<evidence type="ECO:0000313" key="1">
    <source>
        <dbReference type="EMBL" id="KAH9797690.1"/>
    </source>
</evidence>
<protein>
    <submittedName>
        <fullName evidence="1">Uncharacterized protein</fullName>
    </submittedName>
</protein>
<gene>
    <name evidence="1" type="ORF">KPL71_005952</name>
</gene>
<dbReference type="Proteomes" id="UP000829398">
    <property type="component" value="Chromosome 2"/>
</dbReference>
<name>A0ACB8NJE7_CITSI</name>